<dbReference type="OrthoDB" id="2150604at2759"/>
<protein>
    <submittedName>
        <fullName evidence="2">Uncharacterized protein</fullName>
    </submittedName>
</protein>
<evidence type="ECO:0000313" key="2">
    <source>
        <dbReference type="EMBL" id="EGU79578.1"/>
    </source>
</evidence>
<organism evidence="2">
    <name type="scientific">Fusarium oxysporum (strain Fo5176)</name>
    <name type="common">Fusarium vascular wilt</name>
    <dbReference type="NCBI Taxonomy" id="660025"/>
    <lineage>
        <taxon>Eukaryota</taxon>
        <taxon>Fungi</taxon>
        <taxon>Dikarya</taxon>
        <taxon>Ascomycota</taxon>
        <taxon>Pezizomycotina</taxon>
        <taxon>Sordariomycetes</taxon>
        <taxon>Hypocreomycetidae</taxon>
        <taxon>Hypocreales</taxon>
        <taxon>Nectriaceae</taxon>
        <taxon>Fusarium</taxon>
        <taxon>Fusarium oxysporum species complex</taxon>
    </lineage>
</organism>
<dbReference type="AlphaFoldDB" id="F9FTY0"/>
<evidence type="ECO:0000256" key="1">
    <source>
        <dbReference type="SAM" id="Phobius"/>
    </source>
</evidence>
<keyword evidence="1" id="KW-0472">Membrane</keyword>
<dbReference type="STRING" id="660025.F9FTY0"/>
<comment type="caution">
    <text evidence="2">The sequence shown here is derived from an EMBL/GenBank/DDBJ whole genome shotgun (WGS) entry which is preliminary data.</text>
</comment>
<feature type="transmembrane region" description="Helical" evidence="1">
    <location>
        <begin position="145"/>
        <end position="171"/>
    </location>
</feature>
<keyword evidence="1" id="KW-0812">Transmembrane</keyword>
<gene>
    <name evidence="2" type="ORF">FOXB_09861</name>
</gene>
<proteinExistence type="predicted"/>
<keyword evidence="1" id="KW-1133">Transmembrane helix</keyword>
<reference evidence="2" key="1">
    <citation type="journal article" date="2012" name="Mol. Plant Microbe Interact.">
        <title>A highly conserved effector in Fusarium oxysporum is required for full virulence on Arabidopsis.</title>
        <authorList>
            <person name="Thatcher L.F."/>
            <person name="Gardiner D.M."/>
            <person name="Kazan K."/>
            <person name="Manners J."/>
        </authorList>
    </citation>
    <scope>NUCLEOTIDE SEQUENCE [LARGE SCALE GENOMIC DNA]</scope>
    <source>
        <strain evidence="2">Fo5176</strain>
    </source>
</reference>
<sequence>MPCPMSYVITMAVAPYQDSTIKQFLTEKDPSRRSVLTKLWLESKISELGIVSVTADAIESALLIATFCATFSWYNTSASPWSALACWTSGLVIAVGSLGTAAQQTLSLNHLKSYPGFENEICDYVGHDATNTAGNTVRQPAYSRIYILQIPVMMLKLSFVLFLVGLGLAVWDASIKRGRNSAESKESTTLYPRSFCIERHQR</sequence>
<dbReference type="EMBL" id="AFQF01002622">
    <property type="protein sequence ID" value="EGU79578.1"/>
    <property type="molecule type" value="Genomic_DNA"/>
</dbReference>
<accession>F9FTY0</accession>
<name>F9FTY0_FUSOF</name>